<evidence type="ECO:0000256" key="9">
    <source>
        <dbReference type="ARBA" id="ARBA00023163"/>
    </source>
</evidence>
<dbReference type="Gene3D" id="1.10.150.20">
    <property type="entry name" value="5' to 3' exonuclease, C-terminal subdomain"/>
    <property type="match status" value="1"/>
</dbReference>
<keyword evidence="9 11" id="KW-0804">Transcription</keyword>
<protein>
    <recommendedName>
        <fullName evidence="11">DNA-directed RNA polymerase</fullName>
        <ecNumber evidence="11">2.7.7.6</ecNumber>
    </recommendedName>
</protein>
<accession>A0A9W4UWA1</accession>
<keyword evidence="6 11" id="KW-0548">Nucleotidyltransferase</keyword>
<keyword evidence="15" id="KW-1185">Reference proteome</keyword>
<dbReference type="PANTHER" id="PTHR10102:SF0">
    <property type="entry name" value="DNA-DIRECTED RNA POLYMERASE, MITOCHONDRIAL"/>
    <property type="match status" value="1"/>
</dbReference>
<evidence type="ECO:0000313" key="14">
    <source>
        <dbReference type="EMBL" id="CAI6342101.1"/>
    </source>
</evidence>
<comment type="subcellular location">
    <subcellularLocation>
        <location evidence="2">Mitochondrion</location>
    </subcellularLocation>
</comment>
<keyword evidence="7" id="KW-0809">Transit peptide</keyword>
<dbReference type="InterPro" id="IPR046950">
    <property type="entry name" value="DNA-dir_Rpol_C_phage-type"/>
</dbReference>
<gene>
    <name evidence="14" type="ORF">PDIGIT_LOCUS15304</name>
</gene>
<comment type="caution">
    <text evidence="14">The sequence shown here is derived from an EMBL/GenBank/DDBJ whole genome shotgun (WGS) entry which is preliminary data.</text>
</comment>
<evidence type="ECO:0000256" key="11">
    <source>
        <dbReference type="RuleBase" id="RU003805"/>
    </source>
</evidence>
<evidence type="ECO:0000256" key="7">
    <source>
        <dbReference type="ARBA" id="ARBA00022946"/>
    </source>
</evidence>
<evidence type="ECO:0000256" key="5">
    <source>
        <dbReference type="ARBA" id="ARBA00022679"/>
    </source>
</evidence>
<dbReference type="GO" id="GO:0034245">
    <property type="term" value="C:mitochondrial DNA-directed RNA polymerase complex"/>
    <property type="evidence" value="ECO:0007669"/>
    <property type="project" value="TreeGrafter"/>
</dbReference>
<evidence type="ECO:0000313" key="15">
    <source>
        <dbReference type="Proteomes" id="UP001152607"/>
    </source>
</evidence>
<dbReference type="PROSITE" id="PS00489">
    <property type="entry name" value="RNA_POL_PHAGE_2"/>
    <property type="match status" value="1"/>
</dbReference>
<comment type="catalytic activity">
    <reaction evidence="10 11">
        <text>RNA(n) + a ribonucleoside 5'-triphosphate = RNA(n+1) + diphosphate</text>
        <dbReference type="Rhea" id="RHEA:21248"/>
        <dbReference type="Rhea" id="RHEA-COMP:14527"/>
        <dbReference type="Rhea" id="RHEA-COMP:17342"/>
        <dbReference type="ChEBI" id="CHEBI:33019"/>
        <dbReference type="ChEBI" id="CHEBI:61557"/>
        <dbReference type="ChEBI" id="CHEBI:140395"/>
        <dbReference type="EC" id="2.7.7.6"/>
    </reaction>
</comment>
<dbReference type="Gene3D" id="1.10.1320.10">
    <property type="entry name" value="DNA-directed RNA polymerase, N-terminal domain"/>
    <property type="match status" value="1"/>
</dbReference>
<dbReference type="InterPro" id="IPR037159">
    <property type="entry name" value="RNA_POL_N_sf"/>
</dbReference>
<evidence type="ECO:0000256" key="3">
    <source>
        <dbReference type="ARBA" id="ARBA00009493"/>
    </source>
</evidence>
<dbReference type="Proteomes" id="UP001152607">
    <property type="component" value="Unassembled WGS sequence"/>
</dbReference>
<dbReference type="GO" id="GO:0003899">
    <property type="term" value="F:DNA-directed RNA polymerase activity"/>
    <property type="evidence" value="ECO:0007669"/>
    <property type="project" value="UniProtKB-EC"/>
</dbReference>
<keyword evidence="8" id="KW-0496">Mitochondrion</keyword>
<dbReference type="Pfam" id="PF14700">
    <property type="entry name" value="RPOL_N"/>
    <property type="match status" value="1"/>
</dbReference>
<dbReference type="Pfam" id="PF00940">
    <property type="entry name" value="RNA_pol"/>
    <property type="match status" value="1"/>
</dbReference>
<feature type="region of interest" description="Disordered" evidence="12">
    <location>
        <begin position="40"/>
        <end position="79"/>
    </location>
</feature>
<dbReference type="EC" id="2.7.7.6" evidence="11"/>
<dbReference type="InterPro" id="IPR043502">
    <property type="entry name" value="DNA/RNA_pol_sf"/>
</dbReference>
<feature type="region of interest" description="Disordered" evidence="12">
    <location>
        <begin position="1403"/>
        <end position="1444"/>
    </location>
</feature>
<feature type="compositionally biased region" description="Polar residues" evidence="12">
    <location>
        <begin position="62"/>
        <end position="79"/>
    </location>
</feature>
<dbReference type="SMART" id="SM01311">
    <property type="entry name" value="RPOL_N"/>
    <property type="match status" value="1"/>
</dbReference>
<dbReference type="Gene3D" id="1.10.287.280">
    <property type="match status" value="1"/>
</dbReference>
<organism evidence="14 15">
    <name type="scientific">Periconia digitata</name>
    <dbReference type="NCBI Taxonomy" id="1303443"/>
    <lineage>
        <taxon>Eukaryota</taxon>
        <taxon>Fungi</taxon>
        <taxon>Dikarya</taxon>
        <taxon>Ascomycota</taxon>
        <taxon>Pezizomycotina</taxon>
        <taxon>Dothideomycetes</taxon>
        <taxon>Pleosporomycetidae</taxon>
        <taxon>Pleosporales</taxon>
        <taxon>Massarineae</taxon>
        <taxon>Periconiaceae</taxon>
        <taxon>Periconia</taxon>
    </lineage>
</organism>
<sequence length="1483" mass="165348">MMLARAAERKLRRDAFRPNSRSSLPSEQFISWLTPAQTRRAATVAAPSPITTNSHDTRKQRSTPLSFTSRSESRSLATAADSQFASPASSFGGFMPPWKPRPQAPHVAKLDNWNPSQTLILRDPGIQHTTPIKFGIGGDTAELYQNLHACLRVGLLDRATAILDRLVKMCNPSSPEVVEAHNMFLQHLLEKAEQNPTPDAMREMEEWYDQRMVRNAIEPSPDTLVILLRGALNFLDGYALQAALAKYFMVAEECSPDAIDVINNSDEFSDDEWDRLIRFQYSKYKSPPPPSESQQAPISTPLGYEKLIEHGFVSNPAHQVNSVEQKGYGLETLKNSLAMFDATKDAVPYPHEMEGSQEEKDRAYAFARQLRIETDALEAAIKRWKAEDEKLQGIGIHGVLKSKPIQALLWQWYSALLPLIKREMAQTKELLANPSPANQRDDRHIYGTYLDNVKAEKVAALTVSRVIQSCARGAHADTDTLKLSALTQAVGDDIEQEYQFESQSRYKAQVKKQRRLARTGMLEKLRLSPESAPDKATAPTSNANLIAPLELAKYSRDQFPLIAKTKIGAMALELMLKTATITVTAEDPKTGKQLTSTQPAFHHHMSFVLGKKIGFLAPHAEVLEKLQRESLHNISTRGLPMVFEPKPWSSFDDGGFYATKSTVIRTKSGDSSQRAYAHTAIANGDMDKVLAGLDVLGKVPWQINEKVFEVMVQAWNSEQAIGGLVAANMIGDRPVEPSPDAPKEEYNSWVKRLRDWENRKSGIHSQRCFQNFQLEIARAYLKEKQMFFPHSVDFRGRAYPVPPLLNHIGADLARSLLKFANGKELGAVGLQWIKVQLANLYGFDKASLREREQFAMDNIGEIYDSATNPLTGRRWWVKAEDPWQCLACCMELKNALDSPDPTRYVSQLPVHQDGTCNGLQHYAALGGDHAGASQVNLEPSDRPQDIYTGVAELVKDMVREDAARGIPEAVLVKDKITRKVVKRTVMTNVYGVTFIGAKAQVLEELKDAFPDFAGTPEFPALHKPALYIAKKIFAALGKIFNGAQEIQYWLNECGERITTSLSPEQIQGIKDRFASNRDPKSKSSLQGKALKKVEKDHEAFKTSIIWTTPLKMPVVQPYRKDGVETIATRLQTVAVSKHSSFGSVNKRKQLQAFPPNFIHSLDATHMLLSALKCNEMGLDFAAVHDSFWTHAADIPNLNIILRDAFVRMHSEDVMGRLAAEFKARYAGHLHKADIRISSKVAKMIIAWRREHRKLEIGTKAYTQIKDAPTEEVALEAQRQELLHSEDPSLRQQGEEMVTPTSIWIAHQDPKALVSSRLALLGETKQGGTTEYDKIKDKILSTEAEAVETKLNNSDLKSADSTPGSIVAAAIEAEAENLNVDEIDAQKEASLAGTTEASIQSVKDTILPEPTDEDTTALDEDDAQETEEQLEVEGGQKGNGSTPKQARLSTYTMLNVWVPLSFPPVPKKGTWDVSRLHKSKYFFS</sequence>
<dbReference type="FunFam" id="1.10.287.280:FF:000001">
    <property type="entry name" value="DNA-directed RNA polymerase"/>
    <property type="match status" value="1"/>
</dbReference>
<proteinExistence type="inferred from homology"/>
<feature type="domain" description="DNA-directed RNA polymerase N-terminal" evidence="13">
    <location>
        <begin position="367"/>
        <end position="698"/>
    </location>
</feature>
<evidence type="ECO:0000259" key="13">
    <source>
        <dbReference type="SMART" id="SM01311"/>
    </source>
</evidence>
<comment type="similarity">
    <text evidence="3 11">Belongs to the phage and mitochondrial RNA polymerase family.</text>
</comment>
<name>A0A9W4UWA1_9PLEO</name>
<evidence type="ECO:0000256" key="6">
    <source>
        <dbReference type="ARBA" id="ARBA00022695"/>
    </source>
</evidence>
<dbReference type="EMBL" id="CAOQHR010000013">
    <property type="protein sequence ID" value="CAI6342101.1"/>
    <property type="molecule type" value="Genomic_DNA"/>
</dbReference>
<dbReference type="PANTHER" id="PTHR10102">
    <property type="entry name" value="DNA-DIRECTED RNA POLYMERASE, MITOCHONDRIAL"/>
    <property type="match status" value="1"/>
</dbReference>
<dbReference type="FunFam" id="1.10.150.20:FF:000041">
    <property type="entry name" value="DNA-directed RNA polymerase"/>
    <property type="match status" value="1"/>
</dbReference>
<evidence type="ECO:0000256" key="4">
    <source>
        <dbReference type="ARBA" id="ARBA00022478"/>
    </source>
</evidence>
<dbReference type="InterPro" id="IPR002092">
    <property type="entry name" value="DNA-dir_Rpol_phage-type"/>
</dbReference>
<dbReference type="OrthoDB" id="276422at2759"/>
<evidence type="ECO:0000256" key="1">
    <source>
        <dbReference type="ARBA" id="ARBA00004026"/>
    </source>
</evidence>
<dbReference type="GO" id="GO:0001018">
    <property type="term" value="F:mitochondrial promoter sequence-specific DNA binding"/>
    <property type="evidence" value="ECO:0007669"/>
    <property type="project" value="TreeGrafter"/>
</dbReference>
<keyword evidence="4 11" id="KW-0240">DNA-directed RNA polymerase</keyword>
<comment type="function">
    <text evidence="1 11">DNA-dependent RNA polymerase catalyzes the transcription of DNA into RNA using the four ribonucleoside triphosphates as substrates.</text>
</comment>
<dbReference type="GO" id="GO:0006390">
    <property type="term" value="P:mitochondrial transcription"/>
    <property type="evidence" value="ECO:0007669"/>
    <property type="project" value="TreeGrafter"/>
</dbReference>
<dbReference type="PROSITE" id="PS00900">
    <property type="entry name" value="RNA_POL_PHAGE_1"/>
    <property type="match status" value="1"/>
</dbReference>
<evidence type="ECO:0000256" key="8">
    <source>
        <dbReference type="ARBA" id="ARBA00023128"/>
    </source>
</evidence>
<evidence type="ECO:0000256" key="12">
    <source>
        <dbReference type="SAM" id="MobiDB-lite"/>
    </source>
</evidence>
<dbReference type="SUPFAM" id="SSF56672">
    <property type="entry name" value="DNA/RNA polymerases"/>
    <property type="match status" value="1"/>
</dbReference>
<reference evidence="14" key="1">
    <citation type="submission" date="2023-01" db="EMBL/GenBank/DDBJ databases">
        <authorList>
            <person name="Van Ghelder C."/>
            <person name="Rancurel C."/>
        </authorList>
    </citation>
    <scope>NUCLEOTIDE SEQUENCE</scope>
    <source>
        <strain evidence="14">CNCM I-4278</strain>
    </source>
</reference>
<keyword evidence="5 11" id="KW-0808">Transferase</keyword>
<evidence type="ECO:0000256" key="10">
    <source>
        <dbReference type="ARBA" id="ARBA00048552"/>
    </source>
</evidence>
<dbReference type="InterPro" id="IPR029262">
    <property type="entry name" value="RPOL_N"/>
</dbReference>
<evidence type="ECO:0000256" key="2">
    <source>
        <dbReference type="ARBA" id="ARBA00004173"/>
    </source>
</evidence>
<feature type="compositionally biased region" description="Acidic residues" evidence="12">
    <location>
        <begin position="1409"/>
        <end position="1430"/>
    </location>
</feature>